<dbReference type="AlphaFoldDB" id="A0A7T8HK68"/>
<feature type="non-terminal residue" evidence="2">
    <location>
        <position position="1"/>
    </location>
</feature>
<evidence type="ECO:0000256" key="1">
    <source>
        <dbReference type="SAM" id="MobiDB-lite"/>
    </source>
</evidence>
<evidence type="ECO:0000313" key="2">
    <source>
        <dbReference type="EMBL" id="QQP51604.1"/>
    </source>
</evidence>
<gene>
    <name evidence="2" type="ORF">FKW44_013022</name>
</gene>
<feature type="compositionally biased region" description="Low complexity" evidence="1">
    <location>
        <begin position="34"/>
        <end position="47"/>
    </location>
</feature>
<keyword evidence="3" id="KW-1185">Reference proteome</keyword>
<feature type="compositionally biased region" description="Polar residues" evidence="1">
    <location>
        <begin position="48"/>
        <end position="60"/>
    </location>
</feature>
<dbReference type="EMBL" id="CP045897">
    <property type="protein sequence ID" value="QQP51604.1"/>
    <property type="molecule type" value="Genomic_DNA"/>
</dbReference>
<feature type="region of interest" description="Disordered" evidence="1">
    <location>
        <begin position="16"/>
        <end position="63"/>
    </location>
</feature>
<dbReference type="Proteomes" id="UP000595437">
    <property type="component" value="Chromosome 8"/>
</dbReference>
<protein>
    <submittedName>
        <fullName evidence="2">Uncharacterized protein</fullName>
    </submittedName>
</protein>
<evidence type="ECO:0000313" key="3">
    <source>
        <dbReference type="Proteomes" id="UP000595437"/>
    </source>
</evidence>
<name>A0A7T8HK68_CALRO</name>
<organism evidence="2 3">
    <name type="scientific">Caligus rogercresseyi</name>
    <name type="common">Sea louse</name>
    <dbReference type="NCBI Taxonomy" id="217165"/>
    <lineage>
        <taxon>Eukaryota</taxon>
        <taxon>Metazoa</taxon>
        <taxon>Ecdysozoa</taxon>
        <taxon>Arthropoda</taxon>
        <taxon>Crustacea</taxon>
        <taxon>Multicrustacea</taxon>
        <taxon>Hexanauplia</taxon>
        <taxon>Copepoda</taxon>
        <taxon>Siphonostomatoida</taxon>
        <taxon>Caligidae</taxon>
        <taxon>Caligus</taxon>
    </lineage>
</organism>
<proteinExistence type="predicted"/>
<dbReference type="OrthoDB" id="6369769at2759"/>
<accession>A0A7T8HK68</accession>
<reference evidence="3" key="1">
    <citation type="submission" date="2021-01" db="EMBL/GenBank/DDBJ databases">
        <title>Caligus Genome Assembly.</title>
        <authorList>
            <person name="Gallardo-Escarate C."/>
        </authorList>
    </citation>
    <scope>NUCLEOTIDE SEQUENCE [LARGE SCALE GENOMIC DNA]</scope>
</reference>
<sequence length="98" mass="10849">PKPLWDHESIHLLWFGPESSTSKGEGDPHHPSGKSKSQLLYSSDSSSCTIGENQTPSPSDSAVGDLEHMLKEKDTEINYLKETIEQNEQVICKVKNAL</sequence>